<dbReference type="PROSITE" id="PS50084">
    <property type="entry name" value="KH_TYPE_1"/>
    <property type="match status" value="2"/>
</dbReference>
<dbReference type="CDD" id="cd22408">
    <property type="entry name" value="KH-I_Vigilin_rpt4"/>
    <property type="match status" value="1"/>
</dbReference>
<evidence type="ECO:0000256" key="5">
    <source>
        <dbReference type="PROSITE-ProRule" id="PRU00117"/>
    </source>
</evidence>
<keyword evidence="4 5" id="KW-0694">RNA-binding</keyword>
<evidence type="ECO:0000256" key="6">
    <source>
        <dbReference type="SAM" id="MobiDB-lite"/>
    </source>
</evidence>
<feature type="compositionally biased region" description="Polar residues" evidence="6">
    <location>
        <begin position="79"/>
        <end position="89"/>
    </location>
</feature>
<dbReference type="PANTHER" id="PTHR10627">
    <property type="entry name" value="SCP160"/>
    <property type="match status" value="1"/>
</dbReference>
<dbReference type="CDD" id="cd22407">
    <property type="entry name" value="KH-I_Vigilin_rpt3"/>
    <property type="match status" value="1"/>
</dbReference>
<dbReference type="Gene3D" id="3.30.1370.10">
    <property type="entry name" value="K Homology domain, type 1"/>
    <property type="match status" value="3"/>
</dbReference>
<dbReference type="Pfam" id="PF24668">
    <property type="entry name" value="KH_Vigilin"/>
    <property type="match status" value="1"/>
</dbReference>
<sequence length="385" mass="42575">MPMLLMSCCATGIDFNMENSNGINGEGTFGLAPGAERHLHHQQLYQQPPYVPSNNGIMGATAAPIQPAAEHLIPGPSHSGKQVSNQQDSSKVVMDYTTDFPKLPDAPVAVAPAANVWSRRPAIMSTEVTEAFKLSSNERASVTGTKIELCEAKDQSLTILITGKRQNVDDARGRLVRELQTQANVEVSIPKEYHGHIIGKEGSKLRSMEKDYLCRIYMPGRDEKSDVIRIVGPNEYIGEAARKIKEIGEEQAKQATEVLQIPRDFYPWVRGPFNETLDRIISLTYAKVNIPPPNSKNDTIIISGEREGVEQAAQEIRAIYESKKNTVKSLTCKVAKGQHRFIIGSKRSGIEEILRDTDVVVEVPAEDEESDTLTLRGPADKWEML</sequence>
<evidence type="ECO:0000256" key="1">
    <source>
        <dbReference type="ARBA" id="ARBA00004496"/>
    </source>
</evidence>
<feature type="domain" description="K Homology" evidence="7">
    <location>
        <begin position="253"/>
        <end position="321"/>
    </location>
</feature>
<dbReference type="PANTHER" id="PTHR10627:SF31">
    <property type="entry name" value="DODECA-SATELLITE-BINDING PROTEIN 1, ISOFORM A"/>
    <property type="match status" value="1"/>
</dbReference>
<keyword evidence="2" id="KW-0963">Cytoplasm</keyword>
<dbReference type="WBParaSite" id="jg25613">
    <property type="protein sequence ID" value="jg25613"/>
    <property type="gene ID" value="jg25613"/>
</dbReference>
<dbReference type="SUPFAM" id="SSF54791">
    <property type="entry name" value="Eukaryotic type KH-domain (KH-domain type I)"/>
    <property type="match status" value="3"/>
</dbReference>
<dbReference type="AlphaFoldDB" id="A0A915E188"/>
<protein>
    <submittedName>
        <fullName evidence="9">K Homology domain-containing protein</fullName>
    </submittedName>
</protein>
<evidence type="ECO:0000259" key="7">
    <source>
        <dbReference type="SMART" id="SM00322"/>
    </source>
</evidence>
<evidence type="ECO:0000256" key="3">
    <source>
        <dbReference type="ARBA" id="ARBA00022737"/>
    </source>
</evidence>
<evidence type="ECO:0000256" key="2">
    <source>
        <dbReference type="ARBA" id="ARBA00022490"/>
    </source>
</evidence>
<keyword evidence="3" id="KW-0677">Repeat</keyword>
<keyword evidence="8" id="KW-1185">Reference proteome</keyword>
<dbReference type="InterPro" id="IPR004087">
    <property type="entry name" value="KH_dom"/>
</dbReference>
<comment type="subcellular location">
    <subcellularLocation>
        <location evidence="1">Cytoplasm</location>
    </subcellularLocation>
</comment>
<feature type="domain" description="K Homology" evidence="7">
    <location>
        <begin position="326"/>
        <end position="385"/>
    </location>
</feature>
<dbReference type="InterPro" id="IPR057778">
    <property type="entry name" value="KH_Vigilin_N"/>
</dbReference>
<dbReference type="GO" id="GO:0003729">
    <property type="term" value="F:mRNA binding"/>
    <property type="evidence" value="ECO:0007669"/>
    <property type="project" value="TreeGrafter"/>
</dbReference>
<evidence type="ECO:0000313" key="8">
    <source>
        <dbReference type="Proteomes" id="UP000887574"/>
    </source>
</evidence>
<evidence type="ECO:0000256" key="4">
    <source>
        <dbReference type="ARBA" id="ARBA00022884"/>
    </source>
</evidence>
<feature type="domain" description="K Homology" evidence="7">
    <location>
        <begin position="181"/>
        <end position="249"/>
    </location>
</feature>
<dbReference type="SMART" id="SM00322">
    <property type="entry name" value="KH"/>
    <property type="match status" value="3"/>
</dbReference>
<accession>A0A915E188</accession>
<organism evidence="8 9">
    <name type="scientific">Ditylenchus dipsaci</name>
    <dbReference type="NCBI Taxonomy" id="166011"/>
    <lineage>
        <taxon>Eukaryota</taxon>
        <taxon>Metazoa</taxon>
        <taxon>Ecdysozoa</taxon>
        <taxon>Nematoda</taxon>
        <taxon>Chromadorea</taxon>
        <taxon>Rhabditida</taxon>
        <taxon>Tylenchina</taxon>
        <taxon>Tylenchomorpha</taxon>
        <taxon>Sphaerularioidea</taxon>
        <taxon>Anguinidae</taxon>
        <taxon>Anguininae</taxon>
        <taxon>Ditylenchus</taxon>
    </lineage>
</organism>
<dbReference type="InterPro" id="IPR036612">
    <property type="entry name" value="KH_dom_type_1_sf"/>
</dbReference>
<feature type="region of interest" description="Disordered" evidence="6">
    <location>
        <begin position="70"/>
        <end position="89"/>
    </location>
</feature>
<reference evidence="9" key="1">
    <citation type="submission" date="2022-11" db="UniProtKB">
        <authorList>
            <consortium name="WormBaseParasite"/>
        </authorList>
    </citation>
    <scope>IDENTIFICATION</scope>
</reference>
<evidence type="ECO:0000313" key="9">
    <source>
        <dbReference type="WBParaSite" id="jg25613"/>
    </source>
</evidence>
<name>A0A915E188_9BILA</name>
<dbReference type="Pfam" id="PF00013">
    <property type="entry name" value="KH_1"/>
    <property type="match status" value="3"/>
</dbReference>
<dbReference type="Proteomes" id="UP000887574">
    <property type="component" value="Unplaced"/>
</dbReference>
<proteinExistence type="predicted"/>
<dbReference type="InterPro" id="IPR004088">
    <property type="entry name" value="KH_dom_type_1"/>
</dbReference>